<dbReference type="Proteomes" id="UP000540506">
    <property type="component" value="Unassembled WGS sequence"/>
</dbReference>
<name>A0A7W7QYL0_KITKI</name>
<protein>
    <submittedName>
        <fullName evidence="1">Uncharacterized protein</fullName>
    </submittedName>
</protein>
<gene>
    <name evidence="1" type="ORF">FHR34_001181</name>
</gene>
<evidence type="ECO:0000313" key="1">
    <source>
        <dbReference type="EMBL" id="MBB4922188.1"/>
    </source>
</evidence>
<accession>A0A7W7QYL0</accession>
<comment type="caution">
    <text evidence="1">The sequence shown here is derived from an EMBL/GenBank/DDBJ whole genome shotgun (WGS) entry which is preliminary data.</text>
</comment>
<keyword evidence="2" id="KW-1185">Reference proteome</keyword>
<evidence type="ECO:0000313" key="2">
    <source>
        <dbReference type="Proteomes" id="UP000540506"/>
    </source>
</evidence>
<dbReference type="EMBL" id="JACHJV010000001">
    <property type="protein sequence ID" value="MBB4922188.1"/>
    <property type="molecule type" value="Genomic_DNA"/>
</dbReference>
<proteinExistence type="predicted"/>
<reference evidence="1 2" key="1">
    <citation type="submission" date="2020-08" db="EMBL/GenBank/DDBJ databases">
        <title>Sequencing the genomes of 1000 actinobacteria strains.</title>
        <authorList>
            <person name="Klenk H.-P."/>
        </authorList>
    </citation>
    <scope>NUCLEOTIDE SEQUENCE [LARGE SCALE GENOMIC DNA]</scope>
    <source>
        <strain evidence="1 2">DSM 41654</strain>
    </source>
</reference>
<sequence length="41" mass="4754">MTDPYTYGWPVMPGRVPNPRVTYESWLAINYVPPRLSRGTD</sequence>
<dbReference type="AlphaFoldDB" id="A0A7W7QYL0"/>
<organism evidence="1 2">
    <name type="scientific">Kitasatospora kifunensis</name>
    <name type="common">Streptomyces kifunensis</name>
    <dbReference type="NCBI Taxonomy" id="58351"/>
    <lineage>
        <taxon>Bacteria</taxon>
        <taxon>Bacillati</taxon>
        <taxon>Actinomycetota</taxon>
        <taxon>Actinomycetes</taxon>
        <taxon>Kitasatosporales</taxon>
        <taxon>Streptomycetaceae</taxon>
        <taxon>Kitasatospora</taxon>
    </lineage>
</organism>